<dbReference type="EMBL" id="CAUYUJ010014595">
    <property type="protein sequence ID" value="CAK0843649.1"/>
    <property type="molecule type" value="Genomic_DNA"/>
</dbReference>
<evidence type="ECO:0000256" key="1">
    <source>
        <dbReference type="SAM" id="MobiDB-lite"/>
    </source>
</evidence>
<proteinExistence type="predicted"/>
<comment type="caution">
    <text evidence="2">The sequence shown here is derived from an EMBL/GenBank/DDBJ whole genome shotgun (WGS) entry which is preliminary data.</text>
</comment>
<evidence type="ECO:0000313" key="3">
    <source>
        <dbReference type="Proteomes" id="UP001189429"/>
    </source>
</evidence>
<accession>A0ABN9TD28</accession>
<feature type="region of interest" description="Disordered" evidence="1">
    <location>
        <begin position="1"/>
        <end position="20"/>
    </location>
</feature>
<keyword evidence="3" id="KW-1185">Reference proteome</keyword>
<organism evidence="2 3">
    <name type="scientific">Prorocentrum cordatum</name>
    <dbReference type="NCBI Taxonomy" id="2364126"/>
    <lineage>
        <taxon>Eukaryota</taxon>
        <taxon>Sar</taxon>
        <taxon>Alveolata</taxon>
        <taxon>Dinophyceae</taxon>
        <taxon>Prorocentrales</taxon>
        <taxon>Prorocentraceae</taxon>
        <taxon>Prorocentrum</taxon>
    </lineage>
</organism>
<evidence type="ECO:0000313" key="2">
    <source>
        <dbReference type="EMBL" id="CAK0843649.1"/>
    </source>
</evidence>
<protein>
    <submittedName>
        <fullName evidence="2">Uncharacterized protein</fullName>
    </submittedName>
</protein>
<name>A0ABN9TD28_9DINO</name>
<dbReference type="Proteomes" id="UP001189429">
    <property type="component" value="Unassembled WGS sequence"/>
</dbReference>
<gene>
    <name evidence="2" type="ORF">PCOR1329_LOCUS37927</name>
</gene>
<reference evidence="2" key="1">
    <citation type="submission" date="2023-10" db="EMBL/GenBank/DDBJ databases">
        <authorList>
            <person name="Chen Y."/>
            <person name="Shah S."/>
            <person name="Dougan E. K."/>
            <person name="Thang M."/>
            <person name="Chan C."/>
        </authorList>
    </citation>
    <scope>NUCLEOTIDE SEQUENCE [LARGE SCALE GENOMIC DNA]</scope>
</reference>
<sequence>MCAAEAEEQEGPHVAKPPVSTFPSHDTWQGLIWAMRALTRRCFWELFAGAFGLSMAFVAEGWRVAPPIDVVLGPSNNLLNPMFASVVLGLLLEDRVAVLRMSPPACAPRLGPAARRSLLGAAAEATASFGRAQHKAKGAFQVEVPLDLALISTQGLAELLAETNAAVVRRGACVDSAPWRQPTLLISADHRVRALQATCPGGHVRRRLRGRAPDGRKWAYAAAAFWPGVARIVAQHWGCVRDADVELCKQRAAGWIDASGADMREIVQASGFMPSGRRAADSASRKVAAAMQPVRRALPQLVPDGMSPDARVAALECLAGAVRHEDEKITPFFQPWLRPALGRRSLAFIREVSFFVMPRGRDFLADDLRGLPKIGWAPSCPAAPPRPSPPLKPIEELVKAQANRNQKIFKSTRSSGDDALDRGAWRKTKEEFEQGVMLGPFGAEADVPADFCCFFRRFPLRERRGGAAGPSCRAIDDMLEGGHNDTAGTSDARVPSGLDMRATQIRVAAERFGEALLGHASDFAKAYRQQTADPATAHFNCIVVYDPERRRPVLALPVAQLFGGKNSPLNLARIPMCCVECTALLFGAAYTHRVDDMLNVERATTAWSCWRSWRNFAQLCGWDVPDVKSPPPSAELRALGAWTDLRPAPGGSPLIKIADERAQELRKDVFDCLHSWRLRSGHASRLVDRLGFASTQLFGRRGRAQLRSFVRRAHEPGRAELNPQMASALRWWAEALLRQRPREVLTDPSSLDWVLSYSDGEGSEAGIGVVLWSSRLPVPEAGRIVVPRELRHLWHPTLDTDPLATDVYEVEALGPILILDENWLGVMQGSLWLHFIDKEGALSCLVKGASSVFAGEAIAGMTWARIASQKVWAWFDRAASASDVVDGLSRGDWTQPWKYKPIVLPRGLHAALGEAHGSSASARDGRGMASAKRCRG</sequence>